<gene>
    <name evidence="2" type="ORF">GLYMA_16G101700</name>
</gene>
<dbReference type="InParanoid" id="A0A0R0FYW6"/>
<dbReference type="AlphaFoldDB" id="A0A0R0FYW6"/>
<accession>A0A0R0FYW6</accession>
<reference evidence="2" key="3">
    <citation type="submission" date="2018-07" db="EMBL/GenBank/DDBJ databases">
        <title>WGS assembly of Glycine max.</title>
        <authorList>
            <person name="Schmutz J."/>
            <person name="Cannon S."/>
            <person name="Schlueter J."/>
            <person name="Ma J."/>
            <person name="Mitros T."/>
            <person name="Nelson W."/>
            <person name="Hyten D."/>
            <person name="Song Q."/>
            <person name="Thelen J."/>
            <person name="Cheng J."/>
            <person name="Xu D."/>
            <person name="Hellsten U."/>
            <person name="May G."/>
            <person name="Yu Y."/>
            <person name="Sakurai T."/>
            <person name="Umezawa T."/>
            <person name="Bhattacharyya M."/>
            <person name="Sandhu D."/>
            <person name="Valliyodan B."/>
            <person name="Lindquist E."/>
            <person name="Peto M."/>
            <person name="Grant D."/>
            <person name="Shu S."/>
            <person name="Goodstein D."/>
            <person name="Barry K."/>
            <person name="Futrell-Griggs M."/>
            <person name="Abernathy B."/>
            <person name="Du J."/>
            <person name="Tian Z."/>
            <person name="Zhu L."/>
            <person name="Gill N."/>
            <person name="Joshi T."/>
            <person name="Libault M."/>
            <person name="Sethuraman A."/>
            <person name="Zhang X."/>
            <person name="Shinozaki K."/>
            <person name="Nguyen H."/>
            <person name="Wing R."/>
            <person name="Cregan P."/>
            <person name="Specht J."/>
            <person name="Grimwood J."/>
            <person name="Rokhsar D."/>
            <person name="Stacey G."/>
            <person name="Shoemaker R."/>
            <person name="Jackson S."/>
        </authorList>
    </citation>
    <scope>NUCLEOTIDE SEQUENCE</scope>
    <source>
        <tissue evidence="2">Callus</tissue>
    </source>
</reference>
<dbReference type="Gramene" id="KRH07653">
    <property type="protein sequence ID" value="KRH07653"/>
    <property type="gene ID" value="GLYMA_16G101700"/>
</dbReference>
<proteinExistence type="predicted"/>
<dbReference type="EnsemblPlants" id="KRH07653">
    <property type="protein sequence ID" value="KRH07653"/>
    <property type="gene ID" value="GLYMA_16G101700"/>
</dbReference>
<dbReference type="Proteomes" id="UP000008827">
    <property type="component" value="Chromosome 16"/>
</dbReference>
<feature type="region of interest" description="Disordered" evidence="1">
    <location>
        <begin position="38"/>
        <end position="63"/>
    </location>
</feature>
<feature type="compositionally biased region" description="Acidic residues" evidence="1">
    <location>
        <begin position="1"/>
        <end position="11"/>
    </location>
</feature>
<evidence type="ECO:0000256" key="1">
    <source>
        <dbReference type="SAM" id="MobiDB-lite"/>
    </source>
</evidence>
<reference evidence="2 3" key="1">
    <citation type="journal article" date="2010" name="Nature">
        <title>Genome sequence of the palaeopolyploid soybean.</title>
        <authorList>
            <person name="Schmutz J."/>
            <person name="Cannon S.B."/>
            <person name="Schlueter J."/>
            <person name="Ma J."/>
            <person name="Mitros T."/>
            <person name="Nelson W."/>
            <person name="Hyten D.L."/>
            <person name="Song Q."/>
            <person name="Thelen J.J."/>
            <person name="Cheng J."/>
            <person name="Xu D."/>
            <person name="Hellsten U."/>
            <person name="May G.D."/>
            <person name="Yu Y."/>
            <person name="Sakurai T."/>
            <person name="Umezawa T."/>
            <person name="Bhattacharyya M.K."/>
            <person name="Sandhu D."/>
            <person name="Valliyodan B."/>
            <person name="Lindquist E."/>
            <person name="Peto M."/>
            <person name="Grant D."/>
            <person name="Shu S."/>
            <person name="Goodstein D."/>
            <person name="Barry K."/>
            <person name="Futrell-Griggs M."/>
            <person name="Abernathy B."/>
            <person name="Du J."/>
            <person name="Tian Z."/>
            <person name="Zhu L."/>
            <person name="Gill N."/>
            <person name="Joshi T."/>
            <person name="Libault M."/>
            <person name="Sethuraman A."/>
            <person name="Zhang X.-C."/>
            <person name="Shinozaki K."/>
            <person name="Nguyen H.T."/>
            <person name="Wing R.A."/>
            <person name="Cregan P."/>
            <person name="Specht J."/>
            <person name="Grimwood J."/>
            <person name="Rokhsar D."/>
            <person name="Stacey G."/>
            <person name="Shoemaker R.C."/>
            <person name="Jackson S.A."/>
        </authorList>
    </citation>
    <scope>NUCLEOTIDE SEQUENCE</scope>
    <source>
        <strain evidence="3">cv. Williams 82</strain>
        <tissue evidence="2">Callus</tissue>
    </source>
</reference>
<organism evidence="2">
    <name type="scientific">Glycine max</name>
    <name type="common">Soybean</name>
    <name type="synonym">Glycine hispida</name>
    <dbReference type="NCBI Taxonomy" id="3847"/>
    <lineage>
        <taxon>Eukaryota</taxon>
        <taxon>Viridiplantae</taxon>
        <taxon>Streptophyta</taxon>
        <taxon>Embryophyta</taxon>
        <taxon>Tracheophyta</taxon>
        <taxon>Spermatophyta</taxon>
        <taxon>Magnoliopsida</taxon>
        <taxon>eudicotyledons</taxon>
        <taxon>Gunneridae</taxon>
        <taxon>Pentapetalae</taxon>
        <taxon>rosids</taxon>
        <taxon>fabids</taxon>
        <taxon>Fabales</taxon>
        <taxon>Fabaceae</taxon>
        <taxon>Papilionoideae</taxon>
        <taxon>50 kb inversion clade</taxon>
        <taxon>NPAAA clade</taxon>
        <taxon>indigoferoid/millettioid clade</taxon>
        <taxon>Phaseoleae</taxon>
        <taxon>Glycine</taxon>
        <taxon>Glycine subgen. Soja</taxon>
    </lineage>
</organism>
<evidence type="ECO:0000313" key="2">
    <source>
        <dbReference type="EMBL" id="KRH07653.1"/>
    </source>
</evidence>
<dbReference type="EMBL" id="CM000849">
    <property type="protein sequence ID" value="KRH07653.1"/>
    <property type="molecule type" value="Genomic_DNA"/>
</dbReference>
<reference evidence="3" key="2">
    <citation type="submission" date="2018-02" db="UniProtKB">
        <authorList>
            <consortium name="EnsemblPlants"/>
        </authorList>
    </citation>
    <scope>IDENTIFICATION</scope>
    <source>
        <strain evidence="3">Williams 82</strain>
    </source>
</reference>
<evidence type="ECO:0000313" key="3">
    <source>
        <dbReference type="EnsemblPlants" id="KRH07653"/>
    </source>
</evidence>
<protein>
    <submittedName>
        <fullName evidence="2 3">Uncharacterized protein</fullName>
    </submittedName>
</protein>
<keyword evidence="4" id="KW-1185">Reference proteome</keyword>
<sequence length="167" mass="17950">MHDCDLVDDPPTELTEMLPGENRCGPWVFGSLSESTMAVEKGDGGNRSSSSSSSTRCPLPHLDSNSSRTYREYCIPSTLTTTVRAIGSLSFVRTRTRAMSTRNLSSVAASSSMSSPQTKTILARFSASQAVKGTPQIRSHVSRYEGIISGVHLCKEKNGDPPCTCSL</sequence>
<name>A0A0R0FYW6_SOYBN</name>
<feature type="region of interest" description="Disordered" evidence="1">
    <location>
        <begin position="1"/>
        <end position="20"/>
    </location>
</feature>
<evidence type="ECO:0000313" key="4">
    <source>
        <dbReference type="Proteomes" id="UP000008827"/>
    </source>
</evidence>
<dbReference type="SMR" id="A0A0R0FYW6"/>